<sequence length="126" mass="13484">MASNNVEATLSVTLENGDGEDPAQIYGNITGRFGIGSQFSLFNKLQSQRIEVRPGKFIPLSQSAVNVPGAAKEMEIEANLMDYDSLSADDEIANGKVVFLVKEAGVSETKPITGKHGSIEVKVLWG</sequence>
<evidence type="ECO:0000259" key="1">
    <source>
        <dbReference type="Pfam" id="PF20241"/>
    </source>
</evidence>
<accession>A0A803LJ64</accession>
<evidence type="ECO:0000313" key="3">
    <source>
        <dbReference type="Proteomes" id="UP000596660"/>
    </source>
</evidence>
<feature type="domain" description="DUF6598" evidence="1">
    <location>
        <begin position="3"/>
        <end position="123"/>
    </location>
</feature>
<dbReference type="Proteomes" id="UP000596660">
    <property type="component" value="Unplaced"/>
</dbReference>
<dbReference type="InterPro" id="IPR046533">
    <property type="entry name" value="DUF6598"/>
</dbReference>
<evidence type="ECO:0000313" key="2">
    <source>
        <dbReference type="EnsemblPlants" id="AUR62014011-RA:cds"/>
    </source>
</evidence>
<dbReference type="EnsemblPlants" id="AUR62014011-RA">
    <property type="protein sequence ID" value="AUR62014011-RA:cds"/>
    <property type="gene ID" value="AUR62014011"/>
</dbReference>
<dbReference type="AlphaFoldDB" id="A0A803LJ64"/>
<protein>
    <recommendedName>
        <fullName evidence="1">DUF6598 domain-containing protein</fullName>
    </recommendedName>
</protein>
<reference evidence="2" key="1">
    <citation type="journal article" date="2017" name="Nature">
        <title>The genome of Chenopodium quinoa.</title>
        <authorList>
            <person name="Jarvis D.E."/>
            <person name="Ho Y.S."/>
            <person name="Lightfoot D.J."/>
            <person name="Schmoeckel S.M."/>
            <person name="Li B."/>
            <person name="Borm T.J.A."/>
            <person name="Ohyanagi H."/>
            <person name="Mineta K."/>
            <person name="Michell C.T."/>
            <person name="Saber N."/>
            <person name="Kharbatia N.M."/>
            <person name="Rupper R.R."/>
            <person name="Sharp A.R."/>
            <person name="Dally N."/>
            <person name="Boughton B.A."/>
            <person name="Woo Y.H."/>
            <person name="Gao G."/>
            <person name="Schijlen E.G.W.M."/>
            <person name="Guo X."/>
            <person name="Momin A.A."/>
            <person name="Negrao S."/>
            <person name="Al-Babili S."/>
            <person name="Gehring C."/>
            <person name="Roessner U."/>
            <person name="Jung C."/>
            <person name="Murphy K."/>
            <person name="Arold S.T."/>
            <person name="Gojobori T."/>
            <person name="van der Linden C.G."/>
            <person name="van Loo E.N."/>
            <person name="Jellen E.N."/>
            <person name="Maughan P.J."/>
            <person name="Tester M."/>
        </authorList>
    </citation>
    <scope>NUCLEOTIDE SEQUENCE [LARGE SCALE GENOMIC DNA]</scope>
    <source>
        <strain evidence="2">cv. PI 614886</strain>
    </source>
</reference>
<reference evidence="2" key="2">
    <citation type="submission" date="2021-03" db="UniProtKB">
        <authorList>
            <consortium name="EnsemblPlants"/>
        </authorList>
    </citation>
    <scope>IDENTIFICATION</scope>
</reference>
<dbReference type="SMR" id="A0A803LJ64"/>
<organism evidence="2 3">
    <name type="scientific">Chenopodium quinoa</name>
    <name type="common">Quinoa</name>
    <dbReference type="NCBI Taxonomy" id="63459"/>
    <lineage>
        <taxon>Eukaryota</taxon>
        <taxon>Viridiplantae</taxon>
        <taxon>Streptophyta</taxon>
        <taxon>Embryophyta</taxon>
        <taxon>Tracheophyta</taxon>
        <taxon>Spermatophyta</taxon>
        <taxon>Magnoliopsida</taxon>
        <taxon>eudicotyledons</taxon>
        <taxon>Gunneridae</taxon>
        <taxon>Pentapetalae</taxon>
        <taxon>Caryophyllales</taxon>
        <taxon>Chenopodiaceae</taxon>
        <taxon>Chenopodioideae</taxon>
        <taxon>Atripliceae</taxon>
        <taxon>Chenopodium</taxon>
    </lineage>
</organism>
<dbReference type="Pfam" id="PF20241">
    <property type="entry name" value="DUF6598"/>
    <property type="match status" value="1"/>
</dbReference>
<proteinExistence type="predicted"/>
<dbReference type="Gramene" id="AUR62014011-RA">
    <property type="protein sequence ID" value="AUR62014011-RA:cds"/>
    <property type="gene ID" value="AUR62014011"/>
</dbReference>
<name>A0A803LJ64_CHEQI</name>
<keyword evidence="3" id="KW-1185">Reference proteome</keyword>